<dbReference type="EMBL" id="HBIQ01113646">
    <property type="protein sequence ID" value="CAE0604273.1"/>
    <property type="molecule type" value="Transcribed_RNA"/>
</dbReference>
<organism evidence="5">
    <name type="scientific">Strombidinopsis acuminata</name>
    <dbReference type="NCBI Taxonomy" id="141414"/>
    <lineage>
        <taxon>Eukaryota</taxon>
        <taxon>Sar</taxon>
        <taxon>Alveolata</taxon>
        <taxon>Ciliophora</taxon>
        <taxon>Intramacronucleata</taxon>
        <taxon>Spirotrichea</taxon>
        <taxon>Choreotrichia</taxon>
        <taxon>Choreotrichida</taxon>
        <taxon>Strombidinopsidae</taxon>
        <taxon>Strombidinopsis</taxon>
    </lineage>
</organism>
<feature type="compositionally biased region" description="Basic and acidic residues" evidence="3">
    <location>
        <begin position="172"/>
        <end position="183"/>
    </location>
</feature>
<dbReference type="GO" id="GO:0016020">
    <property type="term" value="C:membrane"/>
    <property type="evidence" value="ECO:0007669"/>
    <property type="project" value="UniProtKB-SubCell"/>
</dbReference>
<keyword evidence="2" id="KW-0472">Membrane</keyword>
<dbReference type="Gene3D" id="3.60.40.10">
    <property type="entry name" value="PPM-type phosphatase domain"/>
    <property type="match status" value="1"/>
</dbReference>
<dbReference type="Pfam" id="PF00481">
    <property type="entry name" value="PP2C"/>
    <property type="match status" value="1"/>
</dbReference>
<evidence type="ECO:0000256" key="2">
    <source>
        <dbReference type="ARBA" id="ARBA00023136"/>
    </source>
</evidence>
<evidence type="ECO:0000256" key="3">
    <source>
        <dbReference type="SAM" id="MobiDB-lite"/>
    </source>
</evidence>
<evidence type="ECO:0000259" key="4">
    <source>
        <dbReference type="PROSITE" id="PS51746"/>
    </source>
</evidence>
<dbReference type="InterPro" id="IPR015655">
    <property type="entry name" value="PP2C"/>
</dbReference>
<evidence type="ECO:0000313" key="5">
    <source>
        <dbReference type="EMBL" id="CAE0604273.1"/>
    </source>
</evidence>
<dbReference type="SUPFAM" id="SSF81606">
    <property type="entry name" value="PP2C-like"/>
    <property type="match status" value="1"/>
</dbReference>
<comment type="subcellular location">
    <subcellularLocation>
        <location evidence="1">Membrane</location>
    </subcellularLocation>
</comment>
<reference evidence="5" key="1">
    <citation type="submission" date="2021-01" db="EMBL/GenBank/DDBJ databases">
        <authorList>
            <person name="Corre E."/>
            <person name="Pelletier E."/>
            <person name="Niang G."/>
            <person name="Scheremetjew M."/>
            <person name="Finn R."/>
            <person name="Kale V."/>
            <person name="Holt S."/>
            <person name="Cochrane G."/>
            <person name="Meng A."/>
            <person name="Brown T."/>
            <person name="Cohen L."/>
        </authorList>
    </citation>
    <scope>NUCLEOTIDE SEQUENCE</scope>
    <source>
        <strain evidence="5">SPMC142</strain>
    </source>
</reference>
<protein>
    <recommendedName>
        <fullName evidence="4">PPM-type phosphatase domain-containing protein</fullName>
    </recommendedName>
</protein>
<proteinExistence type="predicted"/>
<dbReference type="GO" id="GO:0004722">
    <property type="term" value="F:protein serine/threonine phosphatase activity"/>
    <property type="evidence" value="ECO:0007669"/>
    <property type="project" value="InterPro"/>
</dbReference>
<accession>A0A7S3U6Y5</accession>
<dbReference type="InterPro" id="IPR001932">
    <property type="entry name" value="PPM-type_phosphatase-like_dom"/>
</dbReference>
<dbReference type="AlphaFoldDB" id="A0A7S3U6Y5"/>
<sequence>MSRSIGDGECKKYGVIADPDIKQFELSPPPPTSPHSDGDRFIIVASDGVWEFITSQEACEIVASIPTSASKASAALVQEAAQRWKDIEGNYRDDITAIVAYLPFTRADEPSKNDMPPDRIAKATSGSLEAALVDNSIYINMGEKGISPLTSEDASPLKMVARKPATEYQPLQKEESADDHRDGGPAMGRAGDADEDEDDKGSFANRRLSIATPVGEFALSESFDEEDWDGDGGN</sequence>
<feature type="region of interest" description="Disordered" evidence="3">
    <location>
        <begin position="163"/>
        <end position="234"/>
    </location>
</feature>
<feature type="domain" description="PPM-type phosphatase" evidence="4">
    <location>
        <begin position="1"/>
        <end position="102"/>
    </location>
</feature>
<dbReference type="CDD" id="cd00143">
    <property type="entry name" value="PP2Cc"/>
    <property type="match status" value="1"/>
</dbReference>
<dbReference type="PROSITE" id="PS51746">
    <property type="entry name" value="PPM_2"/>
    <property type="match status" value="1"/>
</dbReference>
<evidence type="ECO:0000256" key="1">
    <source>
        <dbReference type="ARBA" id="ARBA00004370"/>
    </source>
</evidence>
<dbReference type="PANTHER" id="PTHR47992">
    <property type="entry name" value="PROTEIN PHOSPHATASE"/>
    <property type="match status" value="1"/>
</dbReference>
<dbReference type="InterPro" id="IPR036457">
    <property type="entry name" value="PPM-type-like_dom_sf"/>
</dbReference>
<feature type="compositionally biased region" description="Acidic residues" evidence="3">
    <location>
        <begin position="222"/>
        <end position="234"/>
    </location>
</feature>
<name>A0A7S3U6Y5_9SPIT</name>
<gene>
    <name evidence="5" type="ORF">SACU0126_LOCUS36040</name>
</gene>